<reference evidence="1 2" key="1">
    <citation type="submission" date="2021-06" db="EMBL/GenBank/DDBJ databases">
        <authorList>
            <person name="Criscuolo A."/>
        </authorList>
    </citation>
    <scope>NUCLEOTIDE SEQUENCE [LARGE SCALE GENOMIC DNA]</scope>
    <source>
        <strain evidence="2">CIP 111802</strain>
    </source>
</reference>
<keyword evidence="2" id="KW-1185">Reference proteome</keyword>
<name>A0ABM8VD15_9BACL</name>
<organism evidence="1 2">
    <name type="scientific">Paenibacillus allorhizosphaerae</name>
    <dbReference type="NCBI Taxonomy" id="2849866"/>
    <lineage>
        <taxon>Bacteria</taxon>
        <taxon>Bacillati</taxon>
        <taxon>Bacillota</taxon>
        <taxon>Bacilli</taxon>
        <taxon>Bacillales</taxon>
        <taxon>Paenibacillaceae</taxon>
        <taxon>Paenibacillus</taxon>
    </lineage>
</organism>
<dbReference type="Proteomes" id="UP000730618">
    <property type="component" value="Unassembled WGS sequence"/>
</dbReference>
<evidence type="ECO:0000313" key="1">
    <source>
        <dbReference type="EMBL" id="CAG7625923.1"/>
    </source>
</evidence>
<sequence length="53" mass="6224">MEILYRRLLLWFNGNSVLKKGEFCNVKNLSVQMARVCQPTRLRPESDLAEWGI</sequence>
<comment type="caution">
    <text evidence="1">The sequence shown here is derived from an EMBL/GenBank/DDBJ whole genome shotgun (WGS) entry which is preliminary data.</text>
</comment>
<accession>A0ABM8VD15</accession>
<gene>
    <name evidence="1" type="ORF">PAECIP111802_01197</name>
</gene>
<protein>
    <submittedName>
        <fullName evidence="1">Uncharacterized protein</fullName>
    </submittedName>
</protein>
<proteinExistence type="predicted"/>
<dbReference type="EMBL" id="CAJVCE010000003">
    <property type="protein sequence ID" value="CAG7625923.1"/>
    <property type="molecule type" value="Genomic_DNA"/>
</dbReference>
<evidence type="ECO:0000313" key="2">
    <source>
        <dbReference type="Proteomes" id="UP000730618"/>
    </source>
</evidence>